<dbReference type="Pfam" id="PF25877">
    <property type="entry name" value="WHD_SOWAH"/>
    <property type="match status" value="1"/>
</dbReference>
<dbReference type="InterPro" id="IPR002110">
    <property type="entry name" value="Ankyrin_rpt"/>
</dbReference>
<keyword evidence="1" id="KW-0677">Repeat</keyword>
<evidence type="ECO:0000256" key="3">
    <source>
        <dbReference type="ARBA" id="ARBA00038122"/>
    </source>
</evidence>
<dbReference type="InParanoid" id="A0A7R8UN76"/>
<dbReference type="PANTHER" id="PTHR14491">
    <property type="entry name" value="SOSONDOWAH, ISOFORM G"/>
    <property type="match status" value="1"/>
</dbReference>
<feature type="region of interest" description="Disordered" evidence="4">
    <location>
        <begin position="156"/>
        <end position="268"/>
    </location>
</feature>
<feature type="region of interest" description="Disordered" evidence="4">
    <location>
        <begin position="80"/>
        <end position="124"/>
    </location>
</feature>
<keyword evidence="2" id="KW-0040">ANK repeat</keyword>
<dbReference type="EMBL" id="LR899010">
    <property type="protein sequence ID" value="CAD7083062.1"/>
    <property type="molecule type" value="Genomic_DNA"/>
</dbReference>
<comment type="similarity">
    <text evidence="3">Belongs to the SOWAH family.</text>
</comment>
<evidence type="ECO:0000313" key="6">
    <source>
        <dbReference type="EMBL" id="CAD7083062.1"/>
    </source>
</evidence>
<keyword evidence="7" id="KW-1185">Reference proteome</keyword>
<dbReference type="Pfam" id="PF00023">
    <property type="entry name" value="Ank"/>
    <property type="match status" value="1"/>
</dbReference>
<dbReference type="Gene3D" id="1.25.40.20">
    <property type="entry name" value="Ankyrin repeat-containing domain"/>
    <property type="match status" value="1"/>
</dbReference>
<evidence type="ECO:0000313" key="7">
    <source>
        <dbReference type="Proteomes" id="UP000594454"/>
    </source>
</evidence>
<gene>
    <name evidence="6" type="ORF">HERILL_LOCUS6046</name>
</gene>
<feature type="compositionally biased region" description="Pro residues" evidence="4">
    <location>
        <begin position="110"/>
        <end position="121"/>
    </location>
</feature>
<feature type="compositionally biased region" description="Basic and acidic residues" evidence="4">
    <location>
        <begin position="189"/>
        <end position="226"/>
    </location>
</feature>
<dbReference type="SUPFAM" id="SSF48403">
    <property type="entry name" value="Ankyrin repeat"/>
    <property type="match status" value="1"/>
</dbReference>
<dbReference type="OrthoDB" id="60433at2759"/>
<evidence type="ECO:0000259" key="5">
    <source>
        <dbReference type="Pfam" id="PF25877"/>
    </source>
</evidence>
<dbReference type="InterPro" id="IPR036770">
    <property type="entry name" value="Ankyrin_rpt-contain_sf"/>
</dbReference>
<name>A0A7R8UN76_HERIL</name>
<accession>A0A7R8UN76</accession>
<dbReference type="PANTHER" id="PTHR14491:SF7">
    <property type="entry name" value="SOSONDOWAH, ISOFORM G"/>
    <property type="match status" value="1"/>
</dbReference>
<evidence type="ECO:0000256" key="2">
    <source>
        <dbReference type="ARBA" id="ARBA00023043"/>
    </source>
</evidence>
<dbReference type="AlphaFoldDB" id="A0A7R8UN76"/>
<dbReference type="InterPro" id="IPR058889">
    <property type="entry name" value="WHD_SOWAHA-C"/>
</dbReference>
<organism evidence="6 7">
    <name type="scientific">Hermetia illucens</name>
    <name type="common">Black soldier fly</name>
    <dbReference type="NCBI Taxonomy" id="343691"/>
    <lineage>
        <taxon>Eukaryota</taxon>
        <taxon>Metazoa</taxon>
        <taxon>Ecdysozoa</taxon>
        <taxon>Arthropoda</taxon>
        <taxon>Hexapoda</taxon>
        <taxon>Insecta</taxon>
        <taxon>Pterygota</taxon>
        <taxon>Neoptera</taxon>
        <taxon>Endopterygota</taxon>
        <taxon>Diptera</taxon>
        <taxon>Brachycera</taxon>
        <taxon>Stratiomyomorpha</taxon>
        <taxon>Stratiomyidae</taxon>
        <taxon>Hermetiinae</taxon>
        <taxon>Hermetia</taxon>
    </lineage>
</organism>
<evidence type="ECO:0000256" key="4">
    <source>
        <dbReference type="SAM" id="MobiDB-lite"/>
    </source>
</evidence>
<feature type="domain" description="SOWAHA-C winged helix-turn-helix" evidence="5">
    <location>
        <begin position="6"/>
        <end position="88"/>
    </location>
</feature>
<reference evidence="6 7" key="1">
    <citation type="submission" date="2020-11" db="EMBL/GenBank/DDBJ databases">
        <authorList>
            <person name="Wallbank WR R."/>
            <person name="Pardo Diaz C."/>
            <person name="Kozak K."/>
            <person name="Martin S."/>
            <person name="Jiggins C."/>
            <person name="Moest M."/>
            <person name="Warren A I."/>
            <person name="Generalovic N T."/>
            <person name="Byers J.R.P. K."/>
            <person name="Montejo-Kovacevich G."/>
            <person name="Yen C E."/>
        </authorList>
    </citation>
    <scope>NUCLEOTIDE SEQUENCE [LARGE SCALE GENOMIC DNA]</scope>
</reference>
<evidence type="ECO:0000256" key="1">
    <source>
        <dbReference type="ARBA" id="ARBA00022737"/>
    </source>
</evidence>
<feature type="compositionally biased region" description="Low complexity" evidence="4">
    <location>
        <begin position="167"/>
        <end position="180"/>
    </location>
</feature>
<feature type="compositionally biased region" description="Basic and acidic residues" evidence="4">
    <location>
        <begin position="256"/>
        <end position="268"/>
    </location>
</feature>
<proteinExistence type="inferred from homology"/>
<sequence length="380" mass="42495">MDGPNELSLSEIREYMLQNGCKVTNHALVKHFKRFLTNPDTQNEARKQFKTYVNILATIKNENNQKYLILRKKYINECPSEDMAESSNPGTPMSPGGASLNFEPEGSPLRQPPPYKPPPQVSPAHQVKIPVLESETKENYKDCINEFQAAVSKIDPSRFKSSESVEEGSVSSQSGSSQTPPSVPPRKRQSAERSMSRESSIDENKENYEKNDASESVDSDKRKDSENSISVKEATRKFNRLASEEEAKVLSPSPKKKPEKEKTIAEDKPPAEVTLAHPKAKEWIVSAAKANYQDLAKLASDYPDLVKLQDPTTVSKTALHWAAKHGNEDVVKLIAGTYKADIHARTILNLFILFFFMVRLFDFADGIFIASPELHGMGRV</sequence>
<dbReference type="Proteomes" id="UP000594454">
    <property type="component" value="Chromosome 2"/>
</dbReference>
<protein>
    <recommendedName>
        <fullName evidence="5">SOWAHA-C winged helix-turn-helix domain-containing protein</fullName>
    </recommendedName>
</protein>